<reference evidence="1" key="1">
    <citation type="submission" date="2023-04" db="EMBL/GenBank/DDBJ databases">
        <title>A chromosome-level genome assembly of the parasitoid wasp Eretmocerus hayati.</title>
        <authorList>
            <person name="Zhong Y."/>
            <person name="Liu S."/>
            <person name="Liu Y."/>
        </authorList>
    </citation>
    <scope>NUCLEOTIDE SEQUENCE</scope>
    <source>
        <strain evidence="1">ZJU_SS_LIU_2023</strain>
    </source>
</reference>
<evidence type="ECO:0000313" key="1">
    <source>
        <dbReference type="EMBL" id="KAJ8687984.1"/>
    </source>
</evidence>
<accession>A0ACC2PWJ5</accession>
<sequence>MAESTEVIELDEPKDHAHGEDIDSHSDGECSLFFQDGIRPIDFVLVWDQFDSQASTQRCEQMRKIFEDTLEIEGLQLEYESDGSHGLCFIKITAPKQVLRKYAEILKLRMPMKDIQDVDISSHQQNQLLQEMNILIEKFMNQYHVNQEIFPPLKHKFTAVYSRDKEYLFDVDSADFFTSATRSRIVQVILDRTRFSLDREDDFAFGIERLLSENAYSASYPLHDGNLKTKNSTRYHLYTEWASLEKIFCYQPLDHIKEYFGVKIGLYFAWLGFYTYMLLSASIVGVMCFIHSLYTLSNYEPSKDVCTSNYIMCPLCDHFCSFWNLKDTCFHSKITYVIDNSSTVFFTIFMSLWATLFLELWKKYSAEITHRWDLSSLDIQEEHPRPKYLARLAHVKKKKVNFVTNNAEPEVPFWKIRLPAAIFSCSIVILLIAVAMAAVLGVVLYRMSVLTALYSISKNSMVTSNAILLTTTTAAVINLCCIVIFNWVYTRLAEYLTEVELPRTQTEFDDSLTLKIYLLRFVNYYSSIFYIAFIKGKFTGYPGKYNRIFGSRQEECGPGGCLLELGIQLGIIMVGKQTINSVLEMLYPLYFKWLNTIRVRVGLQNESDDTDENKPSKKEPQWLQDYKLVEWGPRGLFSEYLEMVLQYGLVTIFVAAFPLAPLFALLNNILELRLDAKKLLRMYRRPVIQRVRDIGIWYKILDSISKISVITNAFIIAFTSNFIPRLVYRMAVSKNHTLEGFLEASLSKFNTSDDALASSSNGYSIYYPNNTICLYPDYREPPESKDKYKYKELFWYILAARLAFVVLFENLVAGVIIAVQWCIPDMSPKLRNRIRREAYVTNEIIIQHEAKRVINLPPGEDVCKERYVTRLDSAQHWNHVLQDSLSTSDFDLQVHGSPMSPKIDVSIDGSAEL</sequence>
<comment type="caution">
    <text evidence="1">The sequence shown here is derived from an EMBL/GenBank/DDBJ whole genome shotgun (WGS) entry which is preliminary data.</text>
</comment>
<organism evidence="1 2">
    <name type="scientific">Eretmocerus hayati</name>
    <dbReference type="NCBI Taxonomy" id="131215"/>
    <lineage>
        <taxon>Eukaryota</taxon>
        <taxon>Metazoa</taxon>
        <taxon>Ecdysozoa</taxon>
        <taxon>Arthropoda</taxon>
        <taxon>Hexapoda</taxon>
        <taxon>Insecta</taxon>
        <taxon>Pterygota</taxon>
        <taxon>Neoptera</taxon>
        <taxon>Endopterygota</taxon>
        <taxon>Hymenoptera</taxon>
        <taxon>Apocrita</taxon>
        <taxon>Proctotrupomorpha</taxon>
        <taxon>Chalcidoidea</taxon>
        <taxon>Aphelinidae</taxon>
        <taxon>Aphelininae</taxon>
        <taxon>Eretmocerus</taxon>
    </lineage>
</organism>
<dbReference type="EMBL" id="CM056741">
    <property type="protein sequence ID" value="KAJ8687984.1"/>
    <property type="molecule type" value="Genomic_DNA"/>
</dbReference>
<keyword evidence="2" id="KW-1185">Reference proteome</keyword>
<name>A0ACC2PWJ5_9HYME</name>
<proteinExistence type="predicted"/>
<protein>
    <submittedName>
        <fullName evidence="1">Uncharacterized protein</fullName>
    </submittedName>
</protein>
<evidence type="ECO:0000313" key="2">
    <source>
        <dbReference type="Proteomes" id="UP001239111"/>
    </source>
</evidence>
<gene>
    <name evidence="1" type="ORF">QAD02_023779</name>
</gene>
<dbReference type="Proteomes" id="UP001239111">
    <property type="component" value="Chromosome 1"/>
</dbReference>